<proteinExistence type="predicted"/>
<evidence type="ECO:0000313" key="2">
    <source>
        <dbReference type="Proteomes" id="UP000299102"/>
    </source>
</evidence>
<reference evidence="1 2" key="1">
    <citation type="journal article" date="2019" name="Commun. Biol.">
        <title>The bagworm genome reveals a unique fibroin gene that provides high tensile strength.</title>
        <authorList>
            <person name="Kono N."/>
            <person name="Nakamura H."/>
            <person name="Ohtoshi R."/>
            <person name="Tomita M."/>
            <person name="Numata K."/>
            <person name="Arakawa K."/>
        </authorList>
    </citation>
    <scope>NUCLEOTIDE SEQUENCE [LARGE SCALE GENOMIC DNA]</scope>
</reference>
<name>A0A4C1TIU9_EUMVA</name>
<dbReference type="EMBL" id="BGZK01000057">
    <property type="protein sequence ID" value="GBP13367.1"/>
    <property type="molecule type" value="Genomic_DNA"/>
</dbReference>
<evidence type="ECO:0000313" key="1">
    <source>
        <dbReference type="EMBL" id="GBP13367.1"/>
    </source>
</evidence>
<feature type="non-terminal residue" evidence="1">
    <location>
        <position position="1"/>
    </location>
</feature>
<organism evidence="1 2">
    <name type="scientific">Eumeta variegata</name>
    <name type="common">Bagworm moth</name>
    <name type="synonym">Eumeta japonica</name>
    <dbReference type="NCBI Taxonomy" id="151549"/>
    <lineage>
        <taxon>Eukaryota</taxon>
        <taxon>Metazoa</taxon>
        <taxon>Ecdysozoa</taxon>
        <taxon>Arthropoda</taxon>
        <taxon>Hexapoda</taxon>
        <taxon>Insecta</taxon>
        <taxon>Pterygota</taxon>
        <taxon>Neoptera</taxon>
        <taxon>Endopterygota</taxon>
        <taxon>Lepidoptera</taxon>
        <taxon>Glossata</taxon>
        <taxon>Ditrysia</taxon>
        <taxon>Tineoidea</taxon>
        <taxon>Psychidae</taxon>
        <taxon>Oiketicinae</taxon>
        <taxon>Eumeta</taxon>
    </lineage>
</organism>
<gene>
    <name evidence="1" type="ORF">EVAR_4134_1</name>
</gene>
<dbReference type="Proteomes" id="UP000299102">
    <property type="component" value="Unassembled WGS sequence"/>
</dbReference>
<accession>A0A4C1TIU9</accession>
<keyword evidence="2" id="KW-1185">Reference proteome</keyword>
<dbReference type="AlphaFoldDB" id="A0A4C1TIU9"/>
<protein>
    <submittedName>
        <fullName evidence="1">Uncharacterized protein</fullName>
    </submittedName>
</protein>
<comment type="caution">
    <text evidence="1">The sequence shown here is derived from an EMBL/GenBank/DDBJ whole genome shotgun (WGS) entry which is preliminary data.</text>
</comment>
<sequence length="119" mass="12737">LHSAHADGARFGYDSETRRQGFPHLARRKGGHPLIHAITVLSGIEQSVDKGVCVCGRPRASAHYHGKRFEETFGLLRIVTFPLITLNEGGDPNNCSCTAARPLDDAAAAPAGGLRAHSR</sequence>